<dbReference type="InterPro" id="IPR036397">
    <property type="entry name" value="RNaseH_sf"/>
</dbReference>
<dbReference type="Proteomes" id="UP000250266">
    <property type="component" value="Unassembled WGS sequence"/>
</dbReference>
<evidence type="ECO:0000313" key="1">
    <source>
        <dbReference type="EMBL" id="OCK80504.1"/>
    </source>
</evidence>
<sequence length="55" mass="6686">ENRDLSHRNYLKNNVYARLKRNINLLILTHPTQSPDLNPIKPIWRIIKQRLRGRK</sequence>
<accession>A0A8E2JFD7</accession>
<keyword evidence="2" id="KW-1185">Reference proteome</keyword>
<reference evidence="1 2" key="1">
    <citation type="journal article" date="2016" name="Nat. Commun.">
        <title>Ectomycorrhizal ecology is imprinted in the genome of the dominant symbiotic fungus Cenococcum geophilum.</title>
        <authorList>
            <consortium name="DOE Joint Genome Institute"/>
            <person name="Peter M."/>
            <person name="Kohler A."/>
            <person name="Ohm R.A."/>
            <person name="Kuo A."/>
            <person name="Krutzmann J."/>
            <person name="Morin E."/>
            <person name="Arend M."/>
            <person name="Barry K.W."/>
            <person name="Binder M."/>
            <person name="Choi C."/>
            <person name="Clum A."/>
            <person name="Copeland A."/>
            <person name="Grisel N."/>
            <person name="Haridas S."/>
            <person name="Kipfer T."/>
            <person name="LaButti K."/>
            <person name="Lindquist E."/>
            <person name="Lipzen A."/>
            <person name="Maire R."/>
            <person name="Meier B."/>
            <person name="Mihaltcheva S."/>
            <person name="Molinier V."/>
            <person name="Murat C."/>
            <person name="Poggeler S."/>
            <person name="Quandt C.A."/>
            <person name="Sperisen C."/>
            <person name="Tritt A."/>
            <person name="Tisserant E."/>
            <person name="Crous P.W."/>
            <person name="Henrissat B."/>
            <person name="Nehls U."/>
            <person name="Egli S."/>
            <person name="Spatafora J.W."/>
            <person name="Grigoriev I.V."/>
            <person name="Martin F.M."/>
        </authorList>
    </citation>
    <scope>NUCLEOTIDE SEQUENCE [LARGE SCALE GENOMIC DNA]</scope>
    <source>
        <strain evidence="1 2">CBS 459.81</strain>
    </source>
</reference>
<evidence type="ECO:0008006" key="3">
    <source>
        <dbReference type="Google" id="ProtNLM"/>
    </source>
</evidence>
<gene>
    <name evidence="1" type="ORF">K432DRAFT_297511</name>
</gene>
<dbReference type="OrthoDB" id="5410741at2759"/>
<evidence type="ECO:0000313" key="2">
    <source>
        <dbReference type="Proteomes" id="UP000250266"/>
    </source>
</evidence>
<proteinExistence type="predicted"/>
<name>A0A8E2JFD7_9PEZI</name>
<dbReference type="GO" id="GO:0003676">
    <property type="term" value="F:nucleic acid binding"/>
    <property type="evidence" value="ECO:0007669"/>
    <property type="project" value="InterPro"/>
</dbReference>
<organism evidence="1 2">
    <name type="scientific">Lepidopterella palustris CBS 459.81</name>
    <dbReference type="NCBI Taxonomy" id="1314670"/>
    <lineage>
        <taxon>Eukaryota</taxon>
        <taxon>Fungi</taxon>
        <taxon>Dikarya</taxon>
        <taxon>Ascomycota</taxon>
        <taxon>Pezizomycotina</taxon>
        <taxon>Dothideomycetes</taxon>
        <taxon>Pleosporomycetidae</taxon>
        <taxon>Mytilinidiales</taxon>
        <taxon>Argynnaceae</taxon>
        <taxon>Lepidopterella</taxon>
    </lineage>
</organism>
<feature type="non-terminal residue" evidence="1">
    <location>
        <position position="1"/>
    </location>
</feature>
<dbReference type="AlphaFoldDB" id="A0A8E2JFD7"/>
<protein>
    <recommendedName>
        <fullName evidence="3">Tc1-like transposase DDE domain-containing protein</fullName>
    </recommendedName>
</protein>
<dbReference type="Gene3D" id="3.30.420.10">
    <property type="entry name" value="Ribonuclease H-like superfamily/Ribonuclease H"/>
    <property type="match status" value="1"/>
</dbReference>
<dbReference type="EMBL" id="KV744956">
    <property type="protein sequence ID" value="OCK80504.1"/>
    <property type="molecule type" value="Genomic_DNA"/>
</dbReference>